<feature type="transmembrane region" description="Helical" evidence="1">
    <location>
        <begin position="174"/>
        <end position="194"/>
    </location>
</feature>
<dbReference type="PANTHER" id="PTHR21824">
    <property type="entry name" value="TRANSMEMBRANE PROTEIN 177"/>
    <property type="match status" value="1"/>
</dbReference>
<dbReference type="EMBL" id="UFQT01000846">
    <property type="protein sequence ID" value="SSX27592.1"/>
    <property type="molecule type" value="Genomic_DNA"/>
</dbReference>
<feature type="transmembrane region" description="Helical" evidence="1">
    <location>
        <begin position="206"/>
        <end position="224"/>
    </location>
</feature>
<gene>
    <name evidence="2" type="primary">CSON014677</name>
</gene>
<evidence type="ECO:0000256" key="1">
    <source>
        <dbReference type="SAM" id="Phobius"/>
    </source>
</evidence>
<keyword evidence="1" id="KW-1133">Transmembrane helix</keyword>
<dbReference type="GO" id="GO:0016020">
    <property type="term" value="C:membrane"/>
    <property type="evidence" value="ECO:0007669"/>
    <property type="project" value="TreeGrafter"/>
</dbReference>
<protein>
    <submittedName>
        <fullName evidence="2">CSON014677 protein</fullName>
    </submittedName>
</protein>
<dbReference type="VEuPathDB" id="VectorBase:CSON014677"/>
<evidence type="ECO:0000313" key="2">
    <source>
        <dbReference type="EMBL" id="SSX07249.1"/>
    </source>
</evidence>
<reference evidence="2" key="1">
    <citation type="submission" date="2018-04" db="EMBL/GenBank/DDBJ databases">
        <authorList>
            <person name="Go L.Y."/>
            <person name="Mitchell J.A."/>
        </authorList>
    </citation>
    <scope>NUCLEOTIDE SEQUENCE</scope>
    <source>
        <tissue evidence="2">Whole organism</tissue>
    </source>
</reference>
<dbReference type="PANTHER" id="PTHR21824:SF4">
    <property type="entry name" value="TRANSMEMBRANE PROTEIN 177"/>
    <property type="match status" value="1"/>
</dbReference>
<dbReference type="InterPro" id="IPR026620">
    <property type="entry name" value="TMEM177"/>
</dbReference>
<dbReference type="OMA" id="HTFGLKY"/>
<keyword evidence="1" id="KW-0472">Membrane</keyword>
<evidence type="ECO:0000313" key="3">
    <source>
        <dbReference type="EMBL" id="SSX27592.1"/>
    </source>
</evidence>
<sequence length="318" mass="36947">MSRFQKMLKYLATERGRMASLYCVSTVGIGIFVSRWAPHSVGIEKYREFATCYKFGIEKKLSDKVHHRFEKALNMVKDMSELERSRFKMFCVFGMEPRHFGSKHSIWGSYVGIPDNFNYETANDIPKGAIVMHNKPIPWSTEGGKKIEQSLVLTEDEQIFAMLKEILALRTWEWPLNCFYPVMTLFTAYGLSHYINTKLKLFQRPLSLRLVMYSLVGVFMIGNYCFATDATQIYHDSRIDKEIATMGKEMVDAGVRYYDKILQRNIALREITGDYSLYSSGGNVNFLVRQRTMPFTARKDFFQEQLKKLQEGASMEMN</sequence>
<dbReference type="AlphaFoldDB" id="A0A336KRZ3"/>
<dbReference type="EMBL" id="UFQS01000846">
    <property type="protein sequence ID" value="SSX07249.1"/>
    <property type="molecule type" value="Genomic_DNA"/>
</dbReference>
<accession>A0A336KRZ3</accession>
<keyword evidence="1" id="KW-0812">Transmembrane</keyword>
<proteinExistence type="predicted"/>
<organism evidence="2">
    <name type="scientific">Culicoides sonorensis</name>
    <name type="common">Biting midge</name>
    <dbReference type="NCBI Taxonomy" id="179676"/>
    <lineage>
        <taxon>Eukaryota</taxon>
        <taxon>Metazoa</taxon>
        <taxon>Ecdysozoa</taxon>
        <taxon>Arthropoda</taxon>
        <taxon>Hexapoda</taxon>
        <taxon>Insecta</taxon>
        <taxon>Pterygota</taxon>
        <taxon>Neoptera</taxon>
        <taxon>Endopterygota</taxon>
        <taxon>Diptera</taxon>
        <taxon>Nematocera</taxon>
        <taxon>Chironomoidea</taxon>
        <taxon>Ceratopogonidae</taxon>
        <taxon>Ceratopogoninae</taxon>
        <taxon>Culicoides</taxon>
        <taxon>Monoculicoides</taxon>
    </lineage>
</organism>
<reference evidence="3" key="2">
    <citation type="submission" date="2018-07" db="EMBL/GenBank/DDBJ databases">
        <authorList>
            <person name="Quirk P.G."/>
            <person name="Krulwich T.A."/>
        </authorList>
    </citation>
    <scope>NUCLEOTIDE SEQUENCE</scope>
</reference>
<name>A0A336KRZ3_CULSO</name>